<evidence type="ECO:0000313" key="3">
    <source>
        <dbReference type="Proteomes" id="UP001600165"/>
    </source>
</evidence>
<dbReference type="PANTHER" id="PTHR35811">
    <property type="entry name" value="SLR1870 PROTEIN"/>
    <property type="match status" value="1"/>
</dbReference>
<dbReference type="PANTHER" id="PTHR35811:SF1">
    <property type="entry name" value="HTH OST-TYPE DOMAIN-CONTAINING PROTEIN"/>
    <property type="match status" value="1"/>
</dbReference>
<dbReference type="EMBL" id="JBHZOL010000095">
    <property type="protein sequence ID" value="MFE4107905.1"/>
    <property type="molecule type" value="Genomic_DNA"/>
</dbReference>
<accession>A0ABW6IJZ0</accession>
<proteinExistence type="predicted"/>
<reference evidence="2 3" key="1">
    <citation type="submission" date="2024-10" db="EMBL/GenBank/DDBJ databases">
        <authorList>
            <person name="Ratan Roy A."/>
            <person name="Morales Sandoval P.H."/>
            <person name="De Los Santos Villalobos S."/>
            <person name="Chakraborty S."/>
            <person name="Mukherjee J."/>
        </authorList>
    </citation>
    <scope>NUCLEOTIDE SEQUENCE [LARGE SCALE GENOMIC DNA]</scope>
    <source>
        <strain evidence="2 3">S1</strain>
    </source>
</reference>
<organism evidence="2 3">
    <name type="scientific">Almyronema epifaneia S1</name>
    <dbReference type="NCBI Taxonomy" id="2991925"/>
    <lineage>
        <taxon>Bacteria</taxon>
        <taxon>Bacillati</taxon>
        <taxon>Cyanobacteriota</taxon>
        <taxon>Cyanophyceae</taxon>
        <taxon>Nodosilineales</taxon>
        <taxon>Nodosilineaceae</taxon>
        <taxon>Almyronema</taxon>
        <taxon>Almyronema epifaneia</taxon>
    </lineage>
</organism>
<dbReference type="InterPro" id="IPR025605">
    <property type="entry name" value="OST-HTH/LOTUS_dom"/>
</dbReference>
<sequence>MSEKVAVFLDVENLSGWLKADGGEALLERSSELGRVVVRRAYGDFSRSSVSVRQAELSLLGFEFVHVYHSVKGKNSADIQIVVDVMEYLARIPDLEWFVLATGDSDFSPLFRRLRELGKSVVGVGPRSALSEAVKKSCNRFIYIDEKNRSHIFPDASSESQLREDALDLLERVLARFPDGTNLSVLKNAMLEIDSSFDERTLGFSGFMKFLESAPETVTVYKVKQVWHAKALEVQNETEIALENNFSAETVVEPSTDLYKRLLRKSGWRSCSSLFLWTILTNLQQQFPEGFTRSQEFEYLVESFGDSHTRGEIRAAIYILYKGKCVVQINKNPSDEPVFKVLLPASLQAMAKNIDVFLVFRLFKICQSNNVRFSFELLSPLLTESYTEKQLKGLIKDIQE</sequence>
<evidence type="ECO:0000259" key="1">
    <source>
        <dbReference type="PROSITE" id="PS51644"/>
    </source>
</evidence>
<keyword evidence="3" id="KW-1185">Reference proteome</keyword>
<name>A0ABW6IJZ0_9CYAN</name>
<comment type="caution">
    <text evidence="2">The sequence shown here is derived from an EMBL/GenBank/DDBJ whole genome shotgun (WGS) entry which is preliminary data.</text>
</comment>
<dbReference type="CDD" id="cd11297">
    <property type="entry name" value="PIN_LabA-like_N_1"/>
    <property type="match status" value="1"/>
</dbReference>
<dbReference type="Gene3D" id="3.40.50.1010">
    <property type="entry name" value="5'-nuclease"/>
    <property type="match status" value="1"/>
</dbReference>
<gene>
    <name evidence="2" type="ORF">ACFVKH_16590</name>
</gene>
<dbReference type="InterPro" id="IPR021139">
    <property type="entry name" value="NYN"/>
</dbReference>
<protein>
    <submittedName>
        <fullName evidence="2">NYN domain-containing protein</fullName>
    </submittedName>
</protein>
<dbReference type="Pfam" id="PF01936">
    <property type="entry name" value="NYN"/>
    <property type="match status" value="1"/>
</dbReference>
<feature type="domain" description="HTH OST-type" evidence="1">
    <location>
        <begin position="162"/>
        <end position="233"/>
    </location>
</feature>
<dbReference type="PROSITE" id="PS51644">
    <property type="entry name" value="HTH_OST"/>
    <property type="match status" value="1"/>
</dbReference>
<dbReference type="Pfam" id="PF12872">
    <property type="entry name" value="OST-HTH"/>
    <property type="match status" value="1"/>
</dbReference>
<dbReference type="RefSeq" id="WP_377967076.1">
    <property type="nucleotide sequence ID" value="NZ_JBHZOL010000095.1"/>
</dbReference>
<dbReference type="Proteomes" id="UP001600165">
    <property type="component" value="Unassembled WGS sequence"/>
</dbReference>
<evidence type="ECO:0000313" key="2">
    <source>
        <dbReference type="EMBL" id="MFE4107905.1"/>
    </source>
</evidence>